<keyword evidence="7" id="KW-0349">Heme</keyword>
<proteinExistence type="inferred from homology"/>
<dbReference type="PRINTS" id="PR00385">
    <property type="entry name" value="P450"/>
</dbReference>
<dbReference type="AlphaFoldDB" id="A0AAD6ISU4"/>
<evidence type="ECO:0000256" key="5">
    <source>
        <dbReference type="ARBA" id="ARBA00023004"/>
    </source>
</evidence>
<reference evidence="9" key="1">
    <citation type="submission" date="2023-01" db="EMBL/GenBank/DDBJ databases">
        <title>The chitinases involved in constricting ring structure development in the nematode-trapping fungus Drechslerella dactyloides.</title>
        <authorList>
            <person name="Wang R."/>
            <person name="Zhang L."/>
            <person name="Tang P."/>
            <person name="Li S."/>
            <person name="Liang L."/>
        </authorList>
    </citation>
    <scope>NUCLEOTIDE SEQUENCE</scope>
    <source>
        <strain evidence="9">YMF1.00031</strain>
    </source>
</reference>
<dbReference type="InterPro" id="IPR001128">
    <property type="entry name" value="Cyt_P450"/>
</dbReference>
<dbReference type="Pfam" id="PF00067">
    <property type="entry name" value="p450"/>
    <property type="match status" value="1"/>
</dbReference>
<dbReference type="Proteomes" id="UP001221413">
    <property type="component" value="Unassembled WGS sequence"/>
</dbReference>
<organism evidence="9 10">
    <name type="scientific">Drechslerella dactyloides</name>
    <name type="common">Nematode-trapping fungus</name>
    <name type="synonym">Arthrobotrys dactyloides</name>
    <dbReference type="NCBI Taxonomy" id="74499"/>
    <lineage>
        <taxon>Eukaryota</taxon>
        <taxon>Fungi</taxon>
        <taxon>Dikarya</taxon>
        <taxon>Ascomycota</taxon>
        <taxon>Pezizomycotina</taxon>
        <taxon>Orbiliomycetes</taxon>
        <taxon>Orbiliales</taxon>
        <taxon>Orbiliaceae</taxon>
        <taxon>Drechslerella</taxon>
    </lineage>
</organism>
<keyword evidence="4" id="KW-0560">Oxidoreductase</keyword>
<comment type="similarity">
    <text evidence="2">Belongs to the cytochrome P450 family.</text>
</comment>
<feature type="region of interest" description="Disordered" evidence="8">
    <location>
        <begin position="659"/>
        <end position="686"/>
    </location>
</feature>
<feature type="binding site" description="axial binding residue" evidence="7">
    <location>
        <position position="477"/>
    </location>
    <ligand>
        <name>heme</name>
        <dbReference type="ChEBI" id="CHEBI:30413"/>
    </ligand>
    <ligandPart>
        <name>Fe</name>
        <dbReference type="ChEBI" id="CHEBI:18248"/>
    </ligandPart>
</feature>
<comment type="cofactor">
    <cofactor evidence="1 7">
        <name>heme</name>
        <dbReference type="ChEBI" id="CHEBI:30413"/>
    </cofactor>
</comment>
<name>A0AAD6ISU4_DREDA</name>
<dbReference type="GO" id="GO:0000249">
    <property type="term" value="F:C-22 sterol desaturase (NADPH) activity"/>
    <property type="evidence" value="ECO:0007669"/>
    <property type="project" value="UniProtKB-EC"/>
</dbReference>
<evidence type="ECO:0000256" key="6">
    <source>
        <dbReference type="ARBA" id="ARBA00039038"/>
    </source>
</evidence>
<comment type="caution">
    <text evidence="9">The sequence shown here is derived from an EMBL/GenBank/DDBJ whole genome shotgun (WGS) entry which is preliminary data.</text>
</comment>
<accession>A0AAD6ISU4</accession>
<gene>
    <name evidence="9" type="ORF">Dda_7878</name>
</gene>
<evidence type="ECO:0000256" key="2">
    <source>
        <dbReference type="ARBA" id="ARBA00010617"/>
    </source>
</evidence>
<dbReference type="EMBL" id="JAQGDS010000011">
    <property type="protein sequence ID" value="KAJ6256995.1"/>
    <property type="molecule type" value="Genomic_DNA"/>
</dbReference>
<evidence type="ECO:0000256" key="1">
    <source>
        <dbReference type="ARBA" id="ARBA00001971"/>
    </source>
</evidence>
<dbReference type="GO" id="GO:0016125">
    <property type="term" value="P:sterol metabolic process"/>
    <property type="evidence" value="ECO:0007669"/>
    <property type="project" value="TreeGrafter"/>
</dbReference>
<keyword evidence="3 7" id="KW-0479">Metal-binding</keyword>
<sequence>MEAPASSAEFINAPAQTDINNVPLTATAINNLLQGASVWSVALTMLAACILYDQVMYIWRKGGIAGPMFKIPFMGPFLESVYPKFEAYHAKWYSGPLSCVSVFHKFVVIASTRDLARKCLNSPGYLRPCVVDIAIKLLRPTNFVFLDGKRHSDFRKGLNGLFTRRAMESYLPGQEAIYDRYFKRWVDLSQSGKPQPFMPEFRDINVALSCMTFCGNYISAEAVATITENYINITAALDLVNFPIIIPFTRTWYGKKSADFVLETFETCAQQAKDAMAVPGSTATCILDHWVRSMMDAREWARRVEAGEVDAKAPGAPAIIRDFTNKEISEALFAFLFASQDATSSATTWMFQLLADRPEVLAKVREEQVTARGGDLFKPTTLDMLDQMPYTRAMVKETLRYRPPVLMVPYEVKKDFPVTASYTVPKGSMVVPTLYPALHDPEVYPDPDNWKPERWIEGDAEKQLKNWLVFGTGPHYCLGQHYAICNLMFMAGKAAMHLDWTHFPTVDSEKIKVFATIFPQDDCHLVFSPRTELYVKAVHVQYYDTTGSLDLEDINKGFGGEYVYLVPEYTFDRSQAAHAFSLLTTCNADLSAADISKGGAAGRGLYRYICAYYNGSDDSRIVRVWLSKTQDTTEGDGRTANLNDDRGGRFLYLCWENESDDRTGSDRSRSSDASSSIRAHENSEGSTIQVPIDSLLFSQSNVDNSFSETPEARDGGEFRLGDDIQQIVTTLCKMNVGNRKAIVDLFPLMNVVPVPYSGAHYLMSCDNRRLHIFRAVLPPGTLINVVQAPDGEIERLDGKWGSRDGLNVMVRAGKRNSGGPLLKDHFRGSTNAKSQLLKKWSIEPDSTSTSTSTGTGTVSASTKSKLQNIHKATLDTYRQTISAFKENISSYKSASDSTRKQDDWEQKIDEETLAVAYLIDDCLTQAASDAKAMIRDVRSVEDKNAAADYYNRGLVYSVNGIDAITYEIQTVSQSVAEIIVNVAAIVNSIGNVINAAADGLWHQILAL</sequence>
<evidence type="ECO:0000313" key="10">
    <source>
        <dbReference type="Proteomes" id="UP001221413"/>
    </source>
</evidence>
<feature type="compositionally biased region" description="Basic and acidic residues" evidence="8">
    <location>
        <begin position="660"/>
        <end position="670"/>
    </location>
</feature>
<dbReference type="Gene3D" id="1.10.630.10">
    <property type="entry name" value="Cytochrome P450"/>
    <property type="match status" value="1"/>
</dbReference>
<feature type="region of interest" description="Disordered" evidence="8">
    <location>
        <begin position="840"/>
        <end position="859"/>
    </location>
</feature>
<dbReference type="CDD" id="cd11082">
    <property type="entry name" value="CYP61_CYP710"/>
    <property type="match status" value="1"/>
</dbReference>
<protein>
    <recommendedName>
        <fullName evidence="6">sterol 22-desaturase</fullName>
        <ecNumber evidence="6">1.14.19.41</ecNumber>
    </recommendedName>
</protein>
<dbReference type="InterPro" id="IPR017972">
    <property type="entry name" value="Cyt_P450_CS"/>
</dbReference>
<evidence type="ECO:0000256" key="3">
    <source>
        <dbReference type="ARBA" id="ARBA00022723"/>
    </source>
</evidence>
<dbReference type="GO" id="GO:0004497">
    <property type="term" value="F:monooxygenase activity"/>
    <property type="evidence" value="ECO:0007669"/>
    <property type="project" value="InterPro"/>
</dbReference>
<dbReference type="InterPro" id="IPR002403">
    <property type="entry name" value="Cyt_P450_E_grp-IV"/>
</dbReference>
<feature type="compositionally biased region" description="Low complexity" evidence="8">
    <location>
        <begin position="846"/>
        <end position="859"/>
    </location>
</feature>
<evidence type="ECO:0000313" key="9">
    <source>
        <dbReference type="EMBL" id="KAJ6256995.1"/>
    </source>
</evidence>
<evidence type="ECO:0000256" key="7">
    <source>
        <dbReference type="PIRSR" id="PIRSR602403-1"/>
    </source>
</evidence>
<dbReference type="GO" id="GO:0020037">
    <property type="term" value="F:heme binding"/>
    <property type="evidence" value="ECO:0007669"/>
    <property type="project" value="InterPro"/>
</dbReference>
<dbReference type="SUPFAM" id="SSF48264">
    <property type="entry name" value="Cytochrome P450"/>
    <property type="match status" value="1"/>
</dbReference>
<dbReference type="PANTHER" id="PTHR24286:SF228">
    <property type="entry name" value="C-22 STEROL DESATURASE ERG5"/>
    <property type="match status" value="1"/>
</dbReference>
<dbReference type="PRINTS" id="PR00465">
    <property type="entry name" value="EP450IV"/>
</dbReference>
<dbReference type="InterPro" id="IPR036396">
    <property type="entry name" value="Cyt_P450_sf"/>
</dbReference>
<evidence type="ECO:0000256" key="4">
    <source>
        <dbReference type="ARBA" id="ARBA00023002"/>
    </source>
</evidence>
<dbReference type="PANTHER" id="PTHR24286">
    <property type="entry name" value="CYTOCHROME P450 26"/>
    <property type="match status" value="1"/>
</dbReference>
<dbReference type="FunFam" id="1.10.630.10:FF:000021">
    <property type="entry name" value="Cytochrome P450 61"/>
    <property type="match status" value="1"/>
</dbReference>
<keyword evidence="10" id="KW-1185">Reference proteome</keyword>
<dbReference type="EC" id="1.14.19.41" evidence="6"/>
<dbReference type="GO" id="GO:0005506">
    <property type="term" value="F:iron ion binding"/>
    <property type="evidence" value="ECO:0007669"/>
    <property type="project" value="InterPro"/>
</dbReference>
<evidence type="ECO:0000256" key="8">
    <source>
        <dbReference type="SAM" id="MobiDB-lite"/>
    </source>
</evidence>
<keyword evidence="5 7" id="KW-0408">Iron</keyword>
<dbReference type="PROSITE" id="PS00086">
    <property type="entry name" value="CYTOCHROME_P450"/>
    <property type="match status" value="1"/>
</dbReference>